<dbReference type="Gene3D" id="2.40.170.20">
    <property type="entry name" value="TonB-dependent receptor, beta-barrel domain"/>
    <property type="match status" value="1"/>
</dbReference>
<dbReference type="SUPFAM" id="SSF56935">
    <property type="entry name" value="Porins"/>
    <property type="match status" value="1"/>
</dbReference>
<proteinExistence type="predicted"/>
<dbReference type="InterPro" id="IPR036942">
    <property type="entry name" value="Beta-barrel_TonB_sf"/>
</dbReference>
<dbReference type="PANTHER" id="PTHR40980:SF4">
    <property type="entry name" value="TONB-DEPENDENT RECEPTOR-LIKE BETA-BARREL DOMAIN-CONTAINING PROTEIN"/>
    <property type="match status" value="1"/>
</dbReference>
<dbReference type="PANTHER" id="PTHR40980">
    <property type="entry name" value="PLUG DOMAIN-CONTAINING PROTEIN"/>
    <property type="match status" value="1"/>
</dbReference>
<feature type="region of interest" description="Disordered" evidence="4">
    <location>
        <begin position="791"/>
        <end position="811"/>
    </location>
</feature>
<evidence type="ECO:0000313" key="7">
    <source>
        <dbReference type="Proteomes" id="UP000228740"/>
    </source>
</evidence>
<evidence type="ECO:0000259" key="5">
    <source>
        <dbReference type="Pfam" id="PF14905"/>
    </source>
</evidence>
<sequence length="811" mass="91638">MVRIFIFIFVWLITVFSSLKAQTTQNFSLSGKIDSDKANQMEINLFNTENKLVKTEIADTKGNFSFNDLASGSYTLKINKNGTEAYQSEKITITGNTTLPSIQLKEKLIEGITITKAKPYIERQDGKMILNVENSIAATGNSAFEVLEKAPGVKVDNNDNISLRGKGNLLVQIDGKNTPMTGTDLANYLRGIPSSSVEKVEFITNPSSKYDAAGTSIINIKLKKDQRKGTNGSISTAWGTGKYIKNNNSFNINHRNKKVNLFANYSFAYREFYNKLLLDRSFYDNGNFTQGYIQDNFLKMNFRNHIAKTGMDYYMNDKNVLGFSVGFVSNRFDPTSNNETLILDSNHQPSGTSNTKSNNRDHWKNVSFNLNHKLTIDSLGSELTTDLDYINYSNTSLQNFITNNYDANGNLFPSTPLNPNPYNLKGDLGGNLNIYSLKSDLTKVFKKNWKLETGIKTSFVKADNDLQFFNASSGNLVLDDSKTNHFIYEENINAAYGNVIKNWEKFKVNFGLRVENTNITGNQITTNQINKKNYTQLFPSAVFSYDLNDKNTVELNFSRRITRPTYKQLNPFKFYLDLTTYQAGNPDLNPQTTMNYEFTYSFSNKYFATLSYSKTKNNITDVLKPTIENGKTVVVQANENLSSASYYGLNLIAPVKVAKWWDMNNNANFYYGSYTGNIADTYIKNQGNFTFDLNSINSFKLGNGFTAELTGNYKAKEVYAYMFLKPMWSVNIGAQKKFKNNSTLKFSFNDIFLTSNPEARNVYTSYVENFIVRRDTRVATLSYTYNFGSGKSGQPRKTGGADDLKQRVGNG</sequence>
<reference evidence="6 7" key="1">
    <citation type="submission" date="2017-11" db="EMBL/GenBank/DDBJ databases">
        <title>Genomic Encyclopedia of Archaeal and Bacterial Type Strains, Phase II (KMG-II): From Individual Species to Whole Genera.</title>
        <authorList>
            <person name="Goeker M."/>
        </authorList>
    </citation>
    <scope>NUCLEOTIDE SEQUENCE [LARGE SCALE GENOMIC DNA]</scope>
    <source>
        <strain evidence="6 7">DSM 27617</strain>
    </source>
</reference>
<dbReference type="Gene3D" id="2.170.130.10">
    <property type="entry name" value="TonB-dependent receptor, plug domain"/>
    <property type="match status" value="1"/>
</dbReference>
<dbReference type="GO" id="GO:0009279">
    <property type="term" value="C:cell outer membrane"/>
    <property type="evidence" value="ECO:0007669"/>
    <property type="project" value="UniProtKB-SubCell"/>
</dbReference>
<comment type="caution">
    <text evidence="6">The sequence shown here is derived from an EMBL/GenBank/DDBJ whole genome shotgun (WGS) entry which is preliminary data.</text>
</comment>
<evidence type="ECO:0000313" key="6">
    <source>
        <dbReference type="EMBL" id="PJJ62785.1"/>
    </source>
</evidence>
<keyword evidence="7" id="KW-1185">Reference proteome</keyword>
<name>A0A2M9BXH9_9FLAO</name>
<comment type="subcellular location">
    <subcellularLocation>
        <location evidence="1">Cell outer membrane</location>
    </subcellularLocation>
</comment>
<feature type="compositionally biased region" description="Basic and acidic residues" evidence="4">
    <location>
        <begin position="799"/>
        <end position="811"/>
    </location>
</feature>
<dbReference type="SUPFAM" id="SSF49478">
    <property type="entry name" value="Cna protein B-type domain"/>
    <property type="match status" value="1"/>
</dbReference>
<dbReference type="AlphaFoldDB" id="A0A2M9BXH9"/>
<dbReference type="Proteomes" id="UP000228740">
    <property type="component" value="Unassembled WGS sequence"/>
</dbReference>
<evidence type="ECO:0000256" key="4">
    <source>
        <dbReference type="SAM" id="MobiDB-lite"/>
    </source>
</evidence>
<dbReference type="RefSeq" id="WP_100377930.1">
    <property type="nucleotide sequence ID" value="NZ_PGFD01000003.1"/>
</dbReference>
<evidence type="ECO:0000256" key="3">
    <source>
        <dbReference type="ARBA" id="ARBA00023237"/>
    </source>
</evidence>
<keyword evidence="2" id="KW-0472">Membrane</keyword>
<evidence type="ECO:0000256" key="2">
    <source>
        <dbReference type="ARBA" id="ARBA00023136"/>
    </source>
</evidence>
<dbReference type="InterPro" id="IPR041700">
    <property type="entry name" value="OMP_b-brl_3"/>
</dbReference>
<dbReference type="Pfam" id="PF14905">
    <property type="entry name" value="OMP_b-brl_3"/>
    <property type="match status" value="1"/>
</dbReference>
<dbReference type="InterPro" id="IPR037066">
    <property type="entry name" value="Plug_dom_sf"/>
</dbReference>
<keyword evidence="6" id="KW-0675">Receptor</keyword>
<organism evidence="6 7">
    <name type="scientific">Chryseobacterium geocarposphaerae</name>
    <dbReference type="NCBI Taxonomy" id="1416776"/>
    <lineage>
        <taxon>Bacteria</taxon>
        <taxon>Pseudomonadati</taxon>
        <taxon>Bacteroidota</taxon>
        <taxon>Flavobacteriia</taxon>
        <taxon>Flavobacteriales</taxon>
        <taxon>Weeksellaceae</taxon>
        <taxon>Chryseobacterium group</taxon>
        <taxon>Chryseobacterium</taxon>
    </lineage>
</organism>
<gene>
    <name evidence="6" type="ORF">CLV73_3286</name>
</gene>
<accession>A0A2M9BXH9</accession>
<keyword evidence="3" id="KW-0998">Cell outer membrane</keyword>
<evidence type="ECO:0000256" key="1">
    <source>
        <dbReference type="ARBA" id="ARBA00004442"/>
    </source>
</evidence>
<dbReference type="OrthoDB" id="8764943at2"/>
<feature type="domain" description="Outer membrane protein beta-barrel" evidence="5">
    <location>
        <begin position="375"/>
        <end position="785"/>
    </location>
</feature>
<dbReference type="Gene3D" id="2.60.40.1120">
    <property type="entry name" value="Carboxypeptidase-like, regulatory domain"/>
    <property type="match status" value="1"/>
</dbReference>
<protein>
    <submittedName>
        <fullName evidence="6">Outer membrane receptor for ferrienterochelin and colicin</fullName>
    </submittedName>
</protein>
<dbReference type="EMBL" id="PGFD01000003">
    <property type="protein sequence ID" value="PJJ62785.1"/>
    <property type="molecule type" value="Genomic_DNA"/>
</dbReference>